<evidence type="ECO:0000313" key="2">
    <source>
        <dbReference type="Proteomes" id="UP001432027"/>
    </source>
</evidence>
<keyword evidence="2" id="KW-1185">Reference proteome</keyword>
<evidence type="ECO:0000313" key="1">
    <source>
        <dbReference type="EMBL" id="GMT04229.1"/>
    </source>
</evidence>
<sequence>PKFAGSFHLYSEEGRVPYLQARPTGRLLSFTVIEFAKNDSHVDVSFITNNNVLKLRDIQIGVNVVRNLNGVPYN</sequence>
<protein>
    <submittedName>
        <fullName evidence="1">Uncharacterized protein</fullName>
    </submittedName>
</protein>
<gene>
    <name evidence="1" type="ORF">PENTCL1PPCAC_26403</name>
</gene>
<dbReference type="Proteomes" id="UP001432027">
    <property type="component" value="Unassembled WGS sequence"/>
</dbReference>
<feature type="non-terminal residue" evidence="1">
    <location>
        <position position="1"/>
    </location>
</feature>
<dbReference type="EMBL" id="BTSX01000006">
    <property type="protein sequence ID" value="GMT04229.1"/>
    <property type="molecule type" value="Genomic_DNA"/>
</dbReference>
<comment type="caution">
    <text evidence="1">The sequence shown here is derived from an EMBL/GenBank/DDBJ whole genome shotgun (WGS) entry which is preliminary data.</text>
</comment>
<feature type="non-terminal residue" evidence="1">
    <location>
        <position position="74"/>
    </location>
</feature>
<reference evidence="1" key="1">
    <citation type="submission" date="2023-10" db="EMBL/GenBank/DDBJ databases">
        <title>Genome assembly of Pristionchus species.</title>
        <authorList>
            <person name="Yoshida K."/>
            <person name="Sommer R.J."/>
        </authorList>
    </citation>
    <scope>NUCLEOTIDE SEQUENCE</scope>
    <source>
        <strain evidence="1">RS0144</strain>
    </source>
</reference>
<name>A0AAV5UCY1_9BILA</name>
<dbReference type="AlphaFoldDB" id="A0AAV5UCY1"/>
<organism evidence="1 2">
    <name type="scientific">Pristionchus entomophagus</name>
    <dbReference type="NCBI Taxonomy" id="358040"/>
    <lineage>
        <taxon>Eukaryota</taxon>
        <taxon>Metazoa</taxon>
        <taxon>Ecdysozoa</taxon>
        <taxon>Nematoda</taxon>
        <taxon>Chromadorea</taxon>
        <taxon>Rhabditida</taxon>
        <taxon>Rhabditina</taxon>
        <taxon>Diplogasteromorpha</taxon>
        <taxon>Diplogasteroidea</taxon>
        <taxon>Neodiplogasteridae</taxon>
        <taxon>Pristionchus</taxon>
    </lineage>
</organism>
<proteinExistence type="predicted"/>
<accession>A0AAV5UCY1</accession>